<dbReference type="Pfam" id="PF07926">
    <property type="entry name" value="TPR_MLP1_2"/>
    <property type="match status" value="1"/>
</dbReference>
<dbReference type="Gene3D" id="1.10.287.1490">
    <property type="match status" value="2"/>
</dbReference>
<sequence length="1735" mass="196136">MTKTRRQSKRQEAAASAEPAAESISASASAPSISASQSIVVPDDVDIEFLSNLLPDVNFESPSPDAIVSLYRVLLSQSTDIDATQREVEELKAEVEKREVELDQALQDKETATKDLEASLETTQNELRQVKQEKDELAASRNELQAKLASLTTSQSASSTEVDTLRHRVEDVEREKRDLMGVVSRLKEDSSQRDEEIHTLRTNLKQARQEYQTLESQVRELRSTETSNKFKLESSTQQLQLARDEVERLTTDLTTKTEEFANYRRQKHAELAQLHASHDSLAQTHAATESTLKALQSSHSSQSHQLAQAQARVQELKGQLAEQEATYSSEAAGLRRLVQMMEEREAQAKSIVENIEKEWADVGDRAERREVVLREEIDSERQRADAAEKKVDDLQQILNRMDRGEFPVPSFATGGSVSTPGTPIHMPTTPMHNGTPGNDILSAGMMGLSPTVAIASRVQRSGKTFTEVYADYVKLREEYAKKSQEYENMDRTLNSVLAEIEKRAPLINQQREEYERVQGEAEHLVEQLRKAIESRDALEKSARENEQKFVKSSRENEILNKQLNDLGRQVQALLRELGRVQDPSIPADDILEQMTGPAEDIEAVITNNLVLFRSLPQLQEQNQKLLKIVRDLGDKLEGEEREYREILDKEQSEAIQEAHDAIKLLQEQLENQKKAADITIQARQKEAEALKALLQKERTARVVNGINGQESTSTTSASEELSEIQNHFEAYKTEMGVDSVHLREEILNAQREAGTLGANLAKASAKIEYLNERNRTLQEEVTVQNKDIQALTKRNQDLSDRYTRIDIECNRVSEDLHIARNAADQLRNECANLKAEKRIWESVQSRLVDENKNLAVERSQLSDLMANVQRMHGDLERSGENDRRRLESQIQMLETQTQDLRSQLTQERDAVRHLTLQKDLELKELRTRIDKSTSELSQTRESLVRAETSKKHLEERVDQLSRQLQGNEEKLSVYERRGHNGDIAPQSNPDLSREQQLEAEVAELRSALKVAEVDLSNARNHVQQFQEISQANEAALASLNQTYDDYKSTTESQLTLRESEFAALEQKLASAQQELVQLQEKNTELQRTFETERTAWINDKKVLEGTIFDLSTSERSTEVDKASREEAIRHQEERAKAAEERYSREIVAHAESIKLVEDLKTRLSNLQATARDNMAAAETAQAKLATSETSWKSQKEALDKEITDLKTRSKDLAAQNSLLHQHLESVTSQAAKIRQAADTDASASGDMDTSDDTDGKLAELRSVVSYLRKEKEIVELQLELGKQENTRLKTQIEHLSHTLEETQRVLSEEREKAVEAAASEAQHAELIERIQQLNILRESNVTLRTDCENYAKRARELETKLQQASTELDPVKQELRVSKAELEARDQQVKRLEDESRRWQERNAQLLGKYDRIDPTEVQDLKDQVEKLTKEKEAWATNHNNLKEIIKTNNSKARAKATRMESEREALEQSMKKLEENIASLTTERDALKAEAGGAAIRQSREAELNKELETLRVKYATLEKTLAAERESKANVASITEEHAKIAQLTEERDKLLIEKASWTATVGPSDSSEAQRQWEAEKVELVKARDNAVAAVAAAEQKLQDLETLRKNNADLQAKLQSLTKARGADRQRALEDKKAAIGEAIEKTKQELQASSVTVAVPEDLTKKHAEEMHALEVKLTKEHQDELAKALEAAKQQSQATPASAESQQAAIDAAIAACEEQWNAKTRSRDCSGH</sequence>
<feature type="coiled-coil region" evidence="4">
    <location>
        <begin position="760"/>
        <end position="843"/>
    </location>
</feature>
<evidence type="ECO:0000313" key="9">
    <source>
        <dbReference type="EMBL" id="KAK7690271.1"/>
    </source>
</evidence>
<feature type="domain" description="NUA/TPR/MLP1-2-like" evidence="8">
    <location>
        <begin position="542"/>
        <end position="641"/>
    </location>
</feature>
<evidence type="ECO:0000256" key="4">
    <source>
        <dbReference type="SAM" id="Coils"/>
    </source>
</evidence>
<protein>
    <recommendedName>
        <fullName evidence="11">Nucleoprotein TPR/MLP1 domain-containing protein</fullName>
    </recommendedName>
</protein>
<dbReference type="Pfam" id="PF25481">
    <property type="entry name" value="Nucleoprot-TPR"/>
    <property type="match status" value="1"/>
</dbReference>
<dbReference type="GO" id="GO:0005643">
    <property type="term" value="C:nuclear pore"/>
    <property type="evidence" value="ECO:0007669"/>
    <property type="project" value="TreeGrafter"/>
</dbReference>
<feature type="region of interest" description="Disordered" evidence="5">
    <location>
        <begin position="1230"/>
        <end position="1254"/>
    </location>
</feature>
<feature type="coiled-coil region" evidence="4">
    <location>
        <begin position="622"/>
        <end position="700"/>
    </location>
</feature>
<dbReference type="PANTHER" id="PTHR18898:SF2">
    <property type="entry name" value="NUCLEOPROTEIN TPR"/>
    <property type="match status" value="1"/>
</dbReference>
<organism evidence="9 10">
    <name type="scientific">Cerrena zonata</name>
    <dbReference type="NCBI Taxonomy" id="2478898"/>
    <lineage>
        <taxon>Eukaryota</taxon>
        <taxon>Fungi</taxon>
        <taxon>Dikarya</taxon>
        <taxon>Basidiomycota</taxon>
        <taxon>Agaricomycotina</taxon>
        <taxon>Agaricomycetes</taxon>
        <taxon>Polyporales</taxon>
        <taxon>Cerrenaceae</taxon>
        <taxon>Cerrena</taxon>
    </lineage>
</organism>
<feature type="domain" description="Nucleoprotein TPR/MPL1" evidence="7">
    <location>
        <begin position="224"/>
        <end position="298"/>
    </location>
</feature>
<dbReference type="InterPro" id="IPR057577">
    <property type="entry name" value="Nucleoprot-TPR/MLP1_dom"/>
</dbReference>
<feature type="coiled-coil region" evidence="4">
    <location>
        <begin position="1266"/>
        <end position="1563"/>
    </location>
</feature>
<dbReference type="InterPro" id="IPR057974">
    <property type="entry name" value="NUA/TPR/MLP1-2-like_dom"/>
</dbReference>
<evidence type="ECO:0000259" key="7">
    <source>
        <dbReference type="Pfam" id="PF25481"/>
    </source>
</evidence>
<evidence type="ECO:0000256" key="5">
    <source>
        <dbReference type="SAM" id="MobiDB-lite"/>
    </source>
</evidence>
<evidence type="ECO:0000259" key="8">
    <source>
        <dbReference type="Pfam" id="PF25785"/>
    </source>
</evidence>
<evidence type="ECO:0000256" key="1">
    <source>
        <dbReference type="ARBA" id="ARBA00004123"/>
    </source>
</evidence>
<feature type="region of interest" description="Disordered" evidence="5">
    <location>
        <begin position="932"/>
        <end position="951"/>
    </location>
</feature>
<dbReference type="PANTHER" id="PTHR18898">
    <property type="entry name" value="NUCLEOPROTEIN TPR-RELATED"/>
    <property type="match status" value="1"/>
</dbReference>
<dbReference type="Proteomes" id="UP001385951">
    <property type="component" value="Unassembled WGS sequence"/>
</dbReference>
<evidence type="ECO:0000256" key="3">
    <source>
        <dbReference type="ARBA" id="ARBA00023242"/>
    </source>
</evidence>
<proteinExistence type="predicted"/>
<feature type="coiled-coil region" evidence="4">
    <location>
        <begin position="1587"/>
        <end position="1650"/>
    </location>
</feature>
<dbReference type="Pfam" id="PF25785">
    <property type="entry name" value="TPR"/>
    <property type="match status" value="1"/>
</dbReference>
<name>A0AAW0GL18_9APHY</name>
<feature type="region of interest" description="Disordered" evidence="5">
    <location>
        <begin position="1691"/>
        <end position="1710"/>
    </location>
</feature>
<feature type="domain" description="Nucleoprotein TPR/MLP1-2" evidence="6">
    <location>
        <begin position="1100"/>
        <end position="1226"/>
    </location>
</feature>
<dbReference type="GO" id="GO:0006606">
    <property type="term" value="P:protein import into nucleus"/>
    <property type="evidence" value="ECO:0007669"/>
    <property type="project" value="InterPro"/>
</dbReference>
<evidence type="ECO:0000256" key="2">
    <source>
        <dbReference type="ARBA" id="ARBA00023054"/>
    </source>
</evidence>
<feature type="coiled-coil region" evidence="4">
    <location>
        <begin position="472"/>
        <end position="576"/>
    </location>
</feature>
<dbReference type="InterPro" id="IPR012929">
    <property type="entry name" value="Nucleoprot-TPR/MLP1-2_dom"/>
</dbReference>
<dbReference type="GO" id="GO:0006406">
    <property type="term" value="P:mRNA export from nucleus"/>
    <property type="evidence" value="ECO:0007669"/>
    <property type="project" value="TreeGrafter"/>
</dbReference>
<evidence type="ECO:0000313" key="10">
    <source>
        <dbReference type="Proteomes" id="UP001385951"/>
    </source>
</evidence>
<feature type="compositionally biased region" description="Low complexity" evidence="5">
    <location>
        <begin position="294"/>
        <end position="307"/>
    </location>
</feature>
<reference evidence="9 10" key="1">
    <citation type="submission" date="2022-09" db="EMBL/GenBank/DDBJ databases">
        <authorList>
            <person name="Palmer J.M."/>
        </authorList>
    </citation>
    <scope>NUCLEOTIDE SEQUENCE [LARGE SCALE GENOMIC DNA]</scope>
    <source>
        <strain evidence="9 10">DSM 7382</strain>
    </source>
</reference>
<feature type="coiled-coil region" evidence="4">
    <location>
        <begin position="74"/>
        <end position="266"/>
    </location>
</feature>
<comment type="caution">
    <text evidence="9">The sequence shown here is derived from an EMBL/GenBank/DDBJ whole genome shotgun (WGS) entry which is preliminary data.</text>
</comment>
<dbReference type="EMBL" id="JASBNA010000007">
    <property type="protein sequence ID" value="KAK7690271.1"/>
    <property type="molecule type" value="Genomic_DNA"/>
</dbReference>
<feature type="compositionally biased region" description="Low complexity" evidence="5">
    <location>
        <begin position="13"/>
        <end position="37"/>
    </location>
</feature>
<dbReference type="GO" id="GO:0017056">
    <property type="term" value="F:structural constituent of nuclear pore"/>
    <property type="evidence" value="ECO:0007669"/>
    <property type="project" value="TreeGrafter"/>
</dbReference>
<gene>
    <name evidence="9" type="ORF">QCA50_006926</name>
</gene>
<evidence type="ECO:0000259" key="6">
    <source>
        <dbReference type="Pfam" id="PF07926"/>
    </source>
</evidence>
<accession>A0AAW0GL18</accession>
<keyword evidence="2 4" id="KW-0175">Coiled coil</keyword>
<feature type="compositionally biased region" description="Basic and acidic residues" evidence="5">
    <location>
        <begin position="942"/>
        <end position="951"/>
    </location>
</feature>
<keyword evidence="10" id="KW-1185">Reference proteome</keyword>
<feature type="coiled-coil region" evidence="4">
    <location>
        <begin position="1054"/>
        <end position="1095"/>
    </location>
</feature>
<evidence type="ECO:0008006" key="11">
    <source>
        <dbReference type="Google" id="ProtNLM"/>
    </source>
</evidence>
<feature type="region of interest" description="Disordered" evidence="5">
    <location>
        <begin position="285"/>
        <end position="307"/>
    </location>
</feature>
<feature type="compositionally biased region" description="Low complexity" evidence="5">
    <location>
        <begin position="1236"/>
        <end position="1247"/>
    </location>
</feature>
<comment type="subcellular location">
    <subcellularLocation>
        <location evidence="1">Nucleus</location>
    </subcellularLocation>
</comment>
<keyword evidence="3" id="KW-0539">Nucleus</keyword>
<feature type="region of interest" description="Disordered" evidence="5">
    <location>
        <begin position="1"/>
        <end position="37"/>
    </location>
</feature>